<evidence type="ECO:0000256" key="3">
    <source>
        <dbReference type="ARBA" id="ARBA00022630"/>
    </source>
</evidence>
<dbReference type="EMBL" id="JABBKX010000001">
    <property type="protein sequence ID" value="NMJ40146.1"/>
    <property type="molecule type" value="Genomic_DNA"/>
</dbReference>
<evidence type="ECO:0000256" key="1">
    <source>
        <dbReference type="ARBA" id="ARBA00001974"/>
    </source>
</evidence>
<dbReference type="InterPro" id="IPR009075">
    <property type="entry name" value="AcylCo_DH/oxidase_C"/>
</dbReference>
<organism evidence="10 11">
    <name type="scientific">Neoroseomonas marina</name>
    <dbReference type="NCBI Taxonomy" id="1232220"/>
    <lineage>
        <taxon>Bacteria</taxon>
        <taxon>Pseudomonadati</taxon>
        <taxon>Pseudomonadota</taxon>
        <taxon>Alphaproteobacteria</taxon>
        <taxon>Acetobacterales</taxon>
        <taxon>Acetobacteraceae</taxon>
        <taxon>Neoroseomonas</taxon>
    </lineage>
</organism>
<dbReference type="InterPro" id="IPR036250">
    <property type="entry name" value="AcylCo_DH-like_C"/>
</dbReference>
<dbReference type="Pfam" id="PF00441">
    <property type="entry name" value="Acyl-CoA_dh_1"/>
    <property type="match status" value="1"/>
</dbReference>
<dbReference type="Gene3D" id="2.40.110.10">
    <property type="entry name" value="Butyryl-CoA Dehydrogenase, subunit A, domain 2"/>
    <property type="match status" value="1"/>
</dbReference>
<evidence type="ECO:0000259" key="7">
    <source>
        <dbReference type="Pfam" id="PF00441"/>
    </source>
</evidence>
<dbReference type="InterPro" id="IPR009100">
    <property type="entry name" value="AcylCoA_DH/oxidase_NM_dom_sf"/>
</dbReference>
<dbReference type="GO" id="GO:0050660">
    <property type="term" value="F:flavin adenine dinucleotide binding"/>
    <property type="evidence" value="ECO:0007669"/>
    <property type="project" value="InterPro"/>
</dbReference>
<dbReference type="GO" id="GO:0003995">
    <property type="term" value="F:acyl-CoA dehydrogenase activity"/>
    <property type="evidence" value="ECO:0007669"/>
    <property type="project" value="TreeGrafter"/>
</dbReference>
<keyword evidence="4 6" id="KW-0274">FAD</keyword>
<dbReference type="InterPro" id="IPR013786">
    <property type="entry name" value="AcylCoA_DH/ox_N"/>
</dbReference>
<keyword evidence="3 6" id="KW-0285">Flavoprotein</keyword>
<feature type="domain" description="Acyl-CoA dehydrogenase/oxidase C-terminal" evidence="7">
    <location>
        <begin position="228"/>
        <end position="374"/>
    </location>
</feature>
<sequence>MTTALTEEQHALQEAARRFARERIAPGYMAREKTGRVDRGLVREMGALGLIGADLPEEHGGLGAPSVTAGLAIEAVAHADINVSYVPLLASLNGQIIARHASPELAGEWIPRIVAGEALFCIGLTEPRGGSDAANLQLSARRDGDDYVLNGEKSSISMADQADAAVIFARTGTPDSGARGVSAFLVPMDAKGVTTTRFNDLGSHAIGRGSIFFDDVRIPAANRLAEEGMGFVQVMQGFDYSRALIGLQCCAAAQASLDESWAYVQERQAFGAPIAQYQGVTFPLAEGEGLVAAIRQLCYHTLRLRDEGAPHTAEAAMCKWLGPKTAVDVIHQCLLTHGHYGWSLDLPHQQRLRDVMGLEIGDGTAQIMKLIVARERAGKAAVQYATRR</sequence>
<dbReference type="SUPFAM" id="SSF47203">
    <property type="entry name" value="Acyl-CoA dehydrogenase C-terminal domain-like"/>
    <property type="match status" value="1"/>
</dbReference>
<dbReference type="PANTHER" id="PTHR43884">
    <property type="entry name" value="ACYL-COA DEHYDROGENASE"/>
    <property type="match status" value="1"/>
</dbReference>
<dbReference type="SUPFAM" id="SSF56645">
    <property type="entry name" value="Acyl-CoA dehydrogenase NM domain-like"/>
    <property type="match status" value="1"/>
</dbReference>
<evidence type="ECO:0000313" key="10">
    <source>
        <dbReference type="EMBL" id="NMJ40146.1"/>
    </source>
</evidence>
<dbReference type="InterPro" id="IPR046373">
    <property type="entry name" value="Acyl-CoA_Oxase/DH_mid-dom_sf"/>
</dbReference>
<dbReference type="Gene3D" id="1.20.140.10">
    <property type="entry name" value="Butyryl-CoA Dehydrogenase, subunit A, domain 3"/>
    <property type="match status" value="1"/>
</dbReference>
<comment type="caution">
    <text evidence="10">The sequence shown here is derived from an EMBL/GenBank/DDBJ whole genome shotgun (WGS) entry which is preliminary data.</text>
</comment>
<keyword evidence="5 6" id="KW-0560">Oxidoreductase</keyword>
<dbReference type="Gene3D" id="1.10.540.10">
    <property type="entry name" value="Acyl-CoA dehydrogenase/oxidase, N-terminal domain"/>
    <property type="match status" value="1"/>
</dbReference>
<evidence type="ECO:0000256" key="5">
    <source>
        <dbReference type="ARBA" id="ARBA00023002"/>
    </source>
</evidence>
<evidence type="ECO:0000259" key="8">
    <source>
        <dbReference type="Pfam" id="PF02770"/>
    </source>
</evidence>
<dbReference type="FunFam" id="2.40.110.10:FF:000002">
    <property type="entry name" value="Acyl-CoA dehydrogenase fadE12"/>
    <property type="match status" value="1"/>
</dbReference>
<dbReference type="NCBIfam" id="TIGR03207">
    <property type="entry name" value="cyc_hxne_CoA_dh"/>
    <property type="match status" value="1"/>
</dbReference>
<evidence type="ECO:0000256" key="2">
    <source>
        <dbReference type="ARBA" id="ARBA00009347"/>
    </source>
</evidence>
<proteinExistence type="inferred from homology"/>
<gene>
    <name evidence="10" type="primary">aliB</name>
    <name evidence="10" type="ORF">GWK16_02750</name>
</gene>
<dbReference type="Pfam" id="PF02771">
    <property type="entry name" value="Acyl-CoA_dh_N"/>
    <property type="match status" value="1"/>
</dbReference>
<dbReference type="Pfam" id="PF02770">
    <property type="entry name" value="Acyl-CoA_dh_M"/>
    <property type="match status" value="1"/>
</dbReference>
<dbReference type="AlphaFoldDB" id="A0A848E7S6"/>
<keyword evidence="11" id="KW-1185">Reference proteome</keyword>
<name>A0A848E7S6_9PROT</name>
<evidence type="ECO:0000259" key="9">
    <source>
        <dbReference type="Pfam" id="PF02771"/>
    </source>
</evidence>
<dbReference type="InterPro" id="IPR037069">
    <property type="entry name" value="AcylCoA_DH/ox_N_sf"/>
</dbReference>
<reference evidence="10 11" key="1">
    <citation type="submission" date="2020-03" db="EMBL/GenBank/DDBJ databases">
        <authorList>
            <person name="Sun Q."/>
        </authorList>
    </citation>
    <scope>NUCLEOTIDE SEQUENCE [LARGE SCALE GENOMIC DNA]</scope>
    <source>
        <strain evidence="10 11">JC162</strain>
    </source>
</reference>
<comment type="cofactor">
    <cofactor evidence="1 6">
        <name>FAD</name>
        <dbReference type="ChEBI" id="CHEBI:57692"/>
    </cofactor>
</comment>
<dbReference type="PANTHER" id="PTHR43884:SF37">
    <property type="entry name" value="ACYL-COA DEHYDROGENASE"/>
    <property type="match status" value="1"/>
</dbReference>
<feature type="domain" description="Acyl-CoA dehydrogenase/oxidase N-terminal" evidence="9">
    <location>
        <begin position="6"/>
        <end position="117"/>
    </location>
</feature>
<dbReference type="InterPro" id="IPR006091">
    <property type="entry name" value="Acyl-CoA_Oxase/DH_mid-dom"/>
</dbReference>
<comment type="similarity">
    <text evidence="2 6">Belongs to the acyl-CoA dehydrogenase family.</text>
</comment>
<dbReference type="RefSeq" id="WP_170052428.1">
    <property type="nucleotide sequence ID" value="NZ_JABBKX010000001.1"/>
</dbReference>
<dbReference type="InterPro" id="IPR017620">
    <property type="entry name" value="Cyc-hxne_CoA_dehydrogenase"/>
</dbReference>
<protein>
    <submittedName>
        <fullName evidence="10">Cyclohexanecarboxyl-CoA dehydrogenase</fullName>
    </submittedName>
</protein>
<accession>A0A848E7S6</accession>
<evidence type="ECO:0000256" key="4">
    <source>
        <dbReference type="ARBA" id="ARBA00022827"/>
    </source>
</evidence>
<evidence type="ECO:0000313" key="11">
    <source>
        <dbReference type="Proteomes" id="UP000548582"/>
    </source>
</evidence>
<feature type="domain" description="Acyl-CoA oxidase/dehydrogenase middle" evidence="8">
    <location>
        <begin position="121"/>
        <end position="216"/>
    </location>
</feature>
<evidence type="ECO:0000256" key="6">
    <source>
        <dbReference type="RuleBase" id="RU362125"/>
    </source>
</evidence>
<dbReference type="Proteomes" id="UP000548582">
    <property type="component" value="Unassembled WGS sequence"/>
</dbReference>